<dbReference type="InterPro" id="IPR004843">
    <property type="entry name" value="Calcineurin-like_PHP"/>
</dbReference>
<evidence type="ECO:0000256" key="5">
    <source>
        <dbReference type="ARBA" id="ARBA00022801"/>
    </source>
</evidence>
<dbReference type="EMBL" id="SHLA01000001">
    <property type="protein sequence ID" value="RZU61639.1"/>
    <property type="molecule type" value="Genomic_DNA"/>
</dbReference>
<dbReference type="GO" id="GO:0008408">
    <property type="term" value="F:3'-5' exonuclease activity"/>
    <property type="evidence" value="ECO:0007669"/>
    <property type="project" value="InterPro"/>
</dbReference>
<dbReference type="RefSeq" id="WP_130450044.1">
    <property type="nucleotide sequence ID" value="NZ_SHLA01000001.1"/>
</dbReference>
<comment type="subunit">
    <text evidence="2 7">Heterodimer of SbcC and SbcD.</text>
</comment>
<evidence type="ECO:0000256" key="1">
    <source>
        <dbReference type="ARBA" id="ARBA00010555"/>
    </source>
</evidence>
<evidence type="ECO:0000256" key="4">
    <source>
        <dbReference type="ARBA" id="ARBA00022722"/>
    </source>
</evidence>
<dbReference type="CDD" id="cd00840">
    <property type="entry name" value="MPP_Mre11_N"/>
    <property type="match status" value="1"/>
</dbReference>
<dbReference type="InterPro" id="IPR004593">
    <property type="entry name" value="SbcD"/>
</dbReference>
<dbReference type="GO" id="GO:0004519">
    <property type="term" value="F:endonuclease activity"/>
    <property type="evidence" value="ECO:0007669"/>
    <property type="project" value="UniProtKB-KW"/>
</dbReference>
<proteinExistence type="inferred from homology"/>
<dbReference type="AlphaFoldDB" id="A0A4Q8ADM0"/>
<organism evidence="10 11">
    <name type="scientific">Zhihengliuella halotolerans</name>
    <dbReference type="NCBI Taxonomy" id="370736"/>
    <lineage>
        <taxon>Bacteria</taxon>
        <taxon>Bacillati</taxon>
        <taxon>Actinomycetota</taxon>
        <taxon>Actinomycetes</taxon>
        <taxon>Micrococcales</taxon>
        <taxon>Micrococcaceae</taxon>
        <taxon>Zhihengliuella</taxon>
    </lineage>
</organism>
<dbReference type="InterPro" id="IPR041796">
    <property type="entry name" value="Mre11_N"/>
</dbReference>
<dbReference type="InterPro" id="IPR026843">
    <property type="entry name" value="SbcD_C"/>
</dbReference>
<comment type="similarity">
    <text evidence="1 7">Belongs to the SbcD family.</text>
</comment>
<dbReference type="GO" id="GO:0006260">
    <property type="term" value="P:DNA replication"/>
    <property type="evidence" value="ECO:0007669"/>
    <property type="project" value="UniProtKB-KW"/>
</dbReference>
<reference evidence="10 11" key="1">
    <citation type="submission" date="2019-02" db="EMBL/GenBank/DDBJ databases">
        <title>Sequencing the genomes of 1000 actinobacteria strains.</title>
        <authorList>
            <person name="Klenk H.-P."/>
        </authorList>
    </citation>
    <scope>NUCLEOTIDE SEQUENCE [LARGE SCALE GENOMIC DNA]</scope>
    <source>
        <strain evidence="10 11">DSM 17364</strain>
    </source>
</reference>
<dbReference type="Pfam" id="PF12320">
    <property type="entry name" value="SbcD_C"/>
    <property type="match status" value="1"/>
</dbReference>
<protein>
    <recommendedName>
        <fullName evidence="3 7">Nuclease SbcCD subunit D</fullName>
    </recommendedName>
</protein>
<gene>
    <name evidence="7" type="primary">sbcD</name>
    <name evidence="10" type="ORF">EV380_1215</name>
</gene>
<feature type="domain" description="Calcineurin-like phosphoesterase" evidence="8">
    <location>
        <begin position="1"/>
        <end position="96"/>
    </location>
</feature>
<evidence type="ECO:0000313" key="11">
    <source>
        <dbReference type="Proteomes" id="UP000292685"/>
    </source>
</evidence>
<keyword evidence="7" id="KW-0233">DNA recombination</keyword>
<keyword evidence="4 7" id="KW-0540">Nuclease</keyword>
<sequence>MKILHTSDWHLGRSFHGAGLESAQRRFLDELIACVEGDGIDLVLVSGDVYDRAMPGVDVVSLFDEALVRIRAAGAQVVVTSGNHDSAIRLGFGARLMEVSGVHVRTAVAAAADPVVFDGGDHHVAVYPVPYLEPRMVRDELGVEEPGHPAVVRAVLERLRADLARRRAEAAEPVLAVVMAHVFAAGAEPSESERDLSIGGVDKVPVSYFEDFDYAALGHLHGRQRLAENVRYSGSPVAYSFSEAQHRKGAWLIETGAEGILGVEARDWTPERSLATLRGDLEDLLSDASHAAAESAYCQVTLTDAERPARALERIRGRFPHLLVLRFEPRDRQEQDASYAERLRRAQSPIQVTGDFVDHVRRRGLADDERAVMESAFAAVHEGKGDA</sequence>
<evidence type="ECO:0000256" key="7">
    <source>
        <dbReference type="RuleBase" id="RU363069"/>
    </source>
</evidence>
<dbReference type="OrthoDB" id="9773856at2"/>
<keyword evidence="6 7" id="KW-0269">Exonuclease</keyword>
<dbReference type="PANTHER" id="PTHR30337">
    <property type="entry name" value="COMPONENT OF ATP-DEPENDENT DSDNA EXONUCLEASE"/>
    <property type="match status" value="1"/>
</dbReference>
<accession>A0A4Q8ADM0</accession>
<dbReference type="InterPro" id="IPR029052">
    <property type="entry name" value="Metallo-depent_PP-like"/>
</dbReference>
<keyword evidence="7" id="KW-0255">Endonuclease</keyword>
<dbReference type="GO" id="GO:0006310">
    <property type="term" value="P:DNA recombination"/>
    <property type="evidence" value="ECO:0007669"/>
    <property type="project" value="UniProtKB-KW"/>
</dbReference>
<feature type="domain" description="Nuclease SbcCD subunit D C-terminal" evidence="9">
    <location>
        <begin position="272"/>
        <end position="357"/>
    </location>
</feature>
<dbReference type="SUPFAM" id="SSF56300">
    <property type="entry name" value="Metallo-dependent phosphatases"/>
    <property type="match status" value="1"/>
</dbReference>
<dbReference type="Proteomes" id="UP000292685">
    <property type="component" value="Unassembled WGS sequence"/>
</dbReference>
<evidence type="ECO:0000256" key="2">
    <source>
        <dbReference type="ARBA" id="ARBA00011322"/>
    </source>
</evidence>
<name>A0A4Q8ADM0_9MICC</name>
<evidence type="ECO:0000256" key="6">
    <source>
        <dbReference type="ARBA" id="ARBA00022839"/>
    </source>
</evidence>
<dbReference type="Pfam" id="PF00149">
    <property type="entry name" value="Metallophos"/>
    <property type="match status" value="1"/>
</dbReference>
<dbReference type="PANTHER" id="PTHR30337:SF0">
    <property type="entry name" value="NUCLEASE SBCCD SUBUNIT D"/>
    <property type="match status" value="1"/>
</dbReference>
<evidence type="ECO:0000259" key="9">
    <source>
        <dbReference type="Pfam" id="PF12320"/>
    </source>
</evidence>
<keyword evidence="7" id="KW-0235">DNA replication</keyword>
<comment type="caution">
    <text evidence="10">The sequence shown here is derived from an EMBL/GenBank/DDBJ whole genome shotgun (WGS) entry which is preliminary data.</text>
</comment>
<dbReference type="Gene3D" id="3.60.21.10">
    <property type="match status" value="1"/>
</dbReference>
<evidence type="ECO:0000313" key="10">
    <source>
        <dbReference type="EMBL" id="RZU61639.1"/>
    </source>
</evidence>
<comment type="function">
    <text evidence="7">SbcCD cleaves DNA hairpin structures. These structures can inhibit DNA replication and are intermediates in certain DNA recombination reactions. The complex acts as a 3'-&gt;5' double strand exonuclease that can open hairpins. It also has a 5' single-strand endonuclease activity.</text>
</comment>
<dbReference type="NCBIfam" id="TIGR00619">
    <property type="entry name" value="sbcd"/>
    <property type="match status" value="1"/>
</dbReference>
<evidence type="ECO:0000259" key="8">
    <source>
        <dbReference type="Pfam" id="PF00149"/>
    </source>
</evidence>
<keyword evidence="5 7" id="KW-0378">Hydrolase</keyword>
<keyword evidence="11" id="KW-1185">Reference proteome</keyword>
<dbReference type="InterPro" id="IPR050535">
    <property type="entry name" value="DNA_Repair-Maintenance_Comp"/>
</dbReference>
<evidence type="ECO:0000256" key="3">
    <source>
        <dbReference type="ARBA" id="ARBA00013365"/>
    </source>
</evidence>